<dbReference type="PANTHER" id="PTHR11049:SF1">
    <property type="entry name" value="ACYL-COENZYME A THIOESTERASE 11"/>
    <property type="match status" value="1"/>
</dbReference>
<organism evidence="4 5">
    <name type="scientific">Aquarana catesbeiana</name>
    <name type="common">American bullfrog</name>
    <name type="synonym">Rana catesbeiana</name>
    <dbReference type="NCBI Taxonomy" id="8400"/>
    <lineage>
        <taxon>Eukaryota</taxon>
        <taxon>Metazoa</taxon>
        <taxon>Chordata</taxon>
        <taxon>Craniata</taxon>
        <taxon>Vertebrata</taxon>
        <taxon>Euteleostomi</taxon>
        <taxon>Amphibia</taxon>
        <taxon>Batrachia</taxon>
        <taxon>Anura</taxon>
        <taxon>Neobatrachia</taxon>
        <taxon>Ranoidea</taxon>
        <taxon>Ranidae</taxon>
        <taxon>Aquarana</taxon>
    </lineage>
</organism>
<dbReference type="Proteomes" id="UP000228934">
    <property type="component" value="Unassembled WGS sequence"/>
</dbReference>
<name>A0A2G9S9H8_AQUCT</name>
<evidence type="ECO:0000313" key="5">
    <source>
        <dbReference type="Proteomes" id="UP000228934"/>
    </source>
</evidence>
<gene>
    <name evidence="4" type="ORF">AB205_0196030</name>
</gene>
<dbReference type="GO" id="GO:0006637">
    <property type="term" value="P:acyl-CoA metabolic process"/>
    <property type="evidence" value="ECO:0007669"/>
    <property type="project" value="TreeGrafter"/>
</dbReference>
<dbReference type="Gene3D" id="3.10.129.10">
    <property type="entry name" value="Hotdog Thioesterase"/>
    <property type="match status" value="1"/>
</dbReference>
<evidence type="ECO:0000256" key="1">
    <source>
        <dbReference type="ARBA" id="ARBA00022487"/>
    </source>
</evidence>
<dbReference type="PANTHER" id="PTHR11049">
    <property type="entry name" value="ACYL COENZYME A THIOESTER HYDROLASE"/>
    <property type="match status" value="1"/>
</dbReference>
<dbReference type="OrthoDB" id="3184331at2759"/>
<sequence length="126" mass="14216">MRLIHTDNIKDLLTRSTLQDDHSQEEEKNGEFLAQKTRVESVELVLPPHANHQGNTFGGQIMAWMENIATIAASRLCHAHPTLKVIEMFHFRGPSQVGDRLILKAIVNNAFKDRSVFGRRQVGSCV</sequence>
<dbReference type="InterPro" id="IPR040170">
    <property type="entry name" value="Cytosol_ACT"/>
</dbReference>
<dbReference type="EMBL" id="KV925630">
    <property type="protein sequence ID" value="PIO36725.1"/>
    <property type="molecule type" value="Genomic_DNA"/>
</dbReference>
<dbReference type="GO" id="GO:0052689">
    <property type="term" value="F:carboxylic ester hydrolase activity"/>
    <property type="evidence" value="ECO:0007669"/>
    <property type="project" value="UniProtKB-KW"/>
</dbReference>
<dbReference type="AlphaFoldDB" id="A0A2G9S9H8"/>
<dbReference type="CDD" id="cd03442">
    <property type="entry name" value="BFIT_BACH"/>
    <property type="match status" value="1"/>
</dbReference>
<keyword evidence="5" id="KW-1185">Reference proteome</keyword>
<dbReference type="SUPFAM" id="SSF54637">
    <property type="entry name" value="Thioesterase/thiol ester dehydrase-isomerase"/>
    <property type="match status" value="1"/>
</dbReference>
<accession>A0A2G9S9H8</accession>
<dbReference type="InterPro" id="IPR006683">
    <property type="entry name" value="Thioestr_dom"/>
</dbReference>
<feature type="domain" description="HotDog ACOT-type" evidence="3">
    <location>
        <begin position="35"/>
        <end position="126"/>
    </location>
</feature>
<keyword evidence="1" id="KW-0719">Serine esterase</keyword>
<dbReference type="GO" id="GO:0052816">
    <property type="term" value="F:long-chain fatty acyl-CoA hydrolase activity"/>
    <property type="evidence" value="ECO:0007669"/>
    <property type="project" value="TreeGrafter"/>
</dbReference>
<dbReference type="InterPro" id="IPR029069">
    <property type="entry name" value="HotDog_dom_sf"/>
</dbReference>
<dbReference type="InterPro" id="IPR033120">
    <property type="entry name" value="HOTDOG_ACOT"/>
</dbReference>
<dbReference type="Pfam" id="PF03061">
    <property type="entry name" value="4HBT"/>
    <property type="match status" value="1"/>
</dbReference>
<evidence type="ECO:0000256" key="2">
    <source>
        <dbReference type="ARBA" id="ARBA00022801"/>
    </source>
</evidence>
<dbReference type="GO" id="GO:0005829">
    <property type="term" value="C:cytosol"/>
    <property type="evidence" value="ECO:0007669"/>
    <property type="project" value="TreeGrafter"/>
</dbReference>
<evidence type="ECO:0000313" key="4">
    <source>
        <dbReference type="EMBL" id="PIO36725.1"/>
    </source>
</evidence>
<proteinExistence type="predicted"/>
<keyword evidence="2" id="KW-0378">Hydrolase</keyword>
<reference evidence="5" key="1">
    <citation type="journal article" date="2017" name="Nat. Commun.">
        <title>The North American bullfrog draft genome provides insight into hormonal regulation of long noncoding RNA.</title>
        <authorList>
            <person name="Hammond S.A."/>
            <person name="Warren R.L."/>
            <person name="Vandervalk B.P."/>
            <person name="Kucuk E."/>
            <person name="Khan H."/>
            <person name="Gibb E.A."/>
            <person name="Pandoh P."/>
            <person name="Kirk H."/>
            <person name="Zhao Y."/>
            <person name="Jones M."/>
            <person name="Mungall A.J."/>
            <person name="Coope R."/>
            <person name="Pleasance S."/>
            <person name="Moore R.A."/>
            <person name="Holt R.A."/>
            <person name="Round J.M."/>
            <person name="Ohora S."/>
            <person name="Walle B.V."/>
            <person name="Veldhoen N."/>
            <person name="Helbing C.C."/>
            <person name="Birol I."/>
        </authorList>
    </citation>
    <scope>NUCLEOTIDE SEQUENCE [LARGE SCALE GENOMIC DNA]</scope>
</reference>
<evidence type="ECO:0000259" key="3">
    <source>
        <dbReference type="PROSITE" id="PS51770"/>
    </source>
</evidence>
<dbReference type="PROSITE" id="PS51770">
    <property type="entry name" value="HOTDOG_ACOT"/>
    <property type="match status" value="1"/>
</dbReference>
<protein>
    <recommendedName>
        <fullName evidence="3">HotDog ACOT-type domain-containing protein</fullName>
    </recommendedName>
</protein>